<dbReference type="SUPFAM" id="SSF53300">
    <property type="entry name" value="vWA-like"/>
    <property type="match status" value="1"/>
</dbReference>
<sequence length="669" mass="76909">MSGQTILLIVINFILSVGLSYFLYQKYLKDKNKWMLAIFRFLSFFIIGLIIIDLTAENKSVFTEKPQLLLAIDDSQSIAHLGDTTQVKSALNNFENHKELNDKFDLNMIKFSQEVDILDRLTFTGQQTDISSVIDFYQSDDQENTAFVLLSDGRQTVGVNYAYQLKKSNSKQNFALVVGDTVQHPDLSIEMLNVNQFAFLNNNFPIEVFVNYKGDQSVSKKLILYQNDKRIKSKVLEFKVNSALSHTFYVNANQVGSQSYKVEIESLSEENNISNNQRLFGIDVIDNRYKIVIVSDFIHPDIGALKSSIESNEQNEVQIKSTSEISSLEDVNLFIFYQPQAGANSLFKKVIQNESNFMLFLGTSTDYSLINSLDLGFRKSASGVDEDYFGKLNSDFSLYQFEDLNFESFPPLKSDFSNLQVTDQSENILMSKIQNTITDSPLFFVIQKGEYKRSVFGAENIWKWKAKSYRNNSDFEKFNTFINQHIQFLASNEPKERLSLTSESFYNQGLENEIKAKYYDANFKFDSNADLELQIKNSETDEVFTSQMLLKNQEYTSNISQLAPGEYQANLTVGSFSKEIRFQILAYNPEKTSKNADINSLKNAFDEAHLYPVDKHEKLIQTLLNSDQFYNVESQQTKSVSLIEIKYLLIILVFLLSIEWFFRKYLGLI</sequence>
<gene>
    <name evidence="2" type="ORF">SAMN05421540_104102</name>
</gene>
<dbReference type="PANTHER" id="PTHR37947:SF1">
    <property type="entry name" value="BLL2462 PROTEIN"/>
    <property type="match status" value="1"/>
</dbReference>
<dbReference type="InterPro" id="IPR036465">
    <property type="entry name" value="vWFA_dom_sf"/>
</dbReference>
<dbReference type="RefSeq" id="WP_093241530.1">
    <property type="nucleotide sequence ID" value="NZ_FNQF01000004.1"/>
</dbReference>
<dbReference type="AlphaFoldDB" id="A0A1H3ZJU4"/>
<proteinExistence type="predicted"/>
<dbReference type="PANTHER" id="PTHR37947">
    <property type="entry name" value="BLL2462 PROTEIN"/>
    <property type="match status" value="1"/>
</dbReference>
<reference evidence="2 3" key="1">
    <citation type="submission" date="2016-10" db="EMBL/GenBank/DDBJ databases">
        <authorList>
            <person name="de Groot N.N."/>
        </authorList>
    </citation>
    <scope>NUCLEOTIDE SEQUENCE [LARGE SCALE GENOMIC DNA]</scope>
    <source>
        <strain evidence="2 3">DSM 23581</strain>
    </source>
</reference>
<organism evidence="2 3">
    <name type="scientific">Psychroflexus halocasei</name>
    <dbReference type="NCBI Taxonomy" id="908615"/>
    <lineage>
        <taxon>Bacteria</taxon>
        <taxon>Pseudomonadati</taxon>
        <taxon>Bacteroidota</taxon>
        <taxon>Flavobacteriia</taxon>
        <taxon>Flavobacteriales</taxon>
        <taxon>Flavobacteriaceae</taxon>
        <taxon>Psychroflexus</taxon>
    </lineage>
</organism>
<dbReference type="EMBL" id="FNQF01000004">
    <property type="protein sequence ID" value="SEA23930.1"/>
    <property type="molecule type" value="Genomic_DNA"/>
</dbReference>
<keyword evidence="3" id="KW-1185">Reference proteome</keyword>
<name>A0A1H3ZJU4_9FLAO</name>
<accession>A0A1H3ZJU4</accession>
<dbReference type="STRING" id="908615.SAMN05421540_104102"/>
<protein>
    <submittedName>
        <fullName evidence="2">Uncharacterized protein</fullName>
    </submittedName>
</protein>
<keyword evidence="1" id="KW-0472">Membrane</keyword>
<dbReference type="Proteomes" id="UP000198820">
    <property type="component" value="Unassembled WGS sequence"/>
</dbReference>
<feature type="transmembrane region" description="Helical" evidence="1">
    <location>
        <begin position="645"/>
        <end position="662"/>
    </location>
</feature>
<evidence type="ECO:0000256" key="1">
    <source>
        <dbReference type="SAM" id="Phobius"/>
    </source>
</evidence>
<keyword evidence="1" id="KW-1133">Transmembrane helix</keyword>
<keyword evidence="1" id="KW-0812">Transmembrane</keyword>
<feature type="transmembrane region" description="Helical" evidence="1">
    <location>
        <begin position="36"/>
        <end position="56"/>
    </location>
</feature>
<feature type="transmembrane region" description="Helical" evidence="1">
    <location>
        <begin position="6"/>
        <end position="24"/>
    </location>
</feature>
<evidence type="ECO:0000313" key="3">
    <source>
        <dbReference type="Proteomes" id="UP000198820"/>
    </source>
</evidence>
<evidence type="ECO:0000313" key="2">
    <source>
        <dbReference type="EMBL" id="SEA23930.1"/>
    </source>
</evidence>